<dbReference type="GO" id="GO:0019171">
    <property type="term" value="F:(3R)-hydroxyacyl-[acyl-carrier-protein] dehydratase activity"/>
    <property type="evidence" value="ECO:0007669"/>
    <property type="project" value="TreeGrafter"/>
</dbReference>
<dbReference type="Pfam" id="PF13452">
    <property type="entry name" value="FAS1_DH_region"/>
    <property type="match status" value="1"/>
</dbReference>
<dbReference type="RefSeq" id="WP_088603584.1">
    <property type="nucleotide sequence ID" value="NZ_NJIH01000006.1"/>
</dbReference>
<dbReference type="InterPro" id="IPR029069">
    <property type="entry name" value="HotDog_dom_sf"/>
</dbReference>
<sequence length="278" mass="30864">MTDFDPTTWKGRSESCPDNLDAGHAQRVALALDEPAPGPGDPLPLLWHWAFFVSALPYDMLGEDGHARRGGFMPPAAKRNRMWAGGRLKFLEPLRIGVPAERKSTITEVVEKTGRTGKLLFVTVRHEYLQGGRLCVDEEQDVVYREPAPPKLEGTQAAPEAGWFETVTPTSVMLFRYSAVTFNGHRIHYDDPYVRQSEGYPGLVVHGPLIATLMARAFVHAHPRHPVAAFSYRGLRPLIAPHPFRVAGRLDGDGAASLWAEQDGMLAHQARVEYAEPR</sequence>
<evidence type="ECO:0000256" key="1">
    <source>
        <dbReference type="SAM" id="MobiDB-lite"/>
    </source>
</evidence>
<dbReference type="Gene3D" id="3.10.129.10">
    <property type="entry name" value="Hotdog Thioesterase"/>
    <property type="match status" value="2"/>
</dbReference>
<organism evidence="3 4">
    <name type="scientific">Candidimonas nitroreducens</name>
    <dbReference type="NCBI Taxonomy" id="683354"/>
    <lineage>
        <taxon>Bacteria</taxon>
        <taxon>Pseudomonadati</taxon>
        <taxon>Pseudomonadota</taxon>
        <taxon>Betaproteobacteria</taxon>
        <taxon>Burkholderiales</taxon>
        <taxon>Alcaligenaceae</taxon>
        <taxon>Candidimonas</taxon>
    </lineage>
</organism>
<dbReference type="AlphaFoldDB" id="A0A225MG75"/>
<dbReference type="InterPro" id="IPR052741">
    <property type="entry name" value="Mitochondrial_HTD2"/>
</dbReference>
<name>A0A225MG75_9BURK</name>
<accession>A0A225MG75</accession>
<reference evidence="4" key="1">
    <citation type="submission" date="2017-06" db="EMBL/GenBank/DDBJ databases">
        <title>Herbaspirillum phytohormonus sp. nov., isolated from the root nodule of Robinia pseudoacacia in lead-zinc mine.</title>
        <authorList>
            <person name="Fan M."/>
            <person name="Lin Y."/>
        </authorList>
    </citation>
    <scope>NUCLEOTIDE SEQUENCE [LARGE SCALE GENOMIC DNA]</scope>
    <source>
        <strain evidence="4">SC-089</strain>
    </source>
</reference>
<feature type="domain" description="FAS1-like dehydratase" evidence="2">
    <location>
        <begin position="78"/>
        <end position="134"/>
    </location>
</feature>
<dbReference type="PANTHER" id="PTHR28152">
    <property type="entry name" value="HYDROXYACYL-THIOESTER DEHYDRATASE TYPE 2, MITOCHONDRIAL"/>
    <property type="match status" value="1"/>
</dbReference>
<dbReference type="SUPFAM" id="SSF54637">
    <property type="entry name" value="Thioesterase/thiol ester dehydrase-isomerase"/>
    <property type="match status" value="2"/>
</dbReference>
<proteinExistence type="predicted"/>
<dbReference type="PANTHER" id="PTHR28152:SF1">
    <property type="entry name" value="HYDROXYACYL-THIOESTER DEHYDRATASE TYPE 2, MITOCHONDRIAL"/>
    <property type="match status" value="1"/>
</dbReference>
<comment type="caution">
    <text evidence="3">The sequence shown here is derived from an EMBL/GenBank/DDBJ whole genome shotgun (WGS) entry which is preliminary data.</text>
</comment>
<dbReference type="InterPro" id="IPR039569">
    <property type="entry name" value="FAS1-like_DH_region"/>
</dbReference>
<keyword evidence="4" id="KW-1185">Reference proteome</keyword>
<dbReference type="Proteomes" id="UP000214603">
    <property type="component" value="Unassembled WGS sequence"/>
</dbReference>
<dbReference type="EMBL" id="NJIH01000006">
    <property type="protein sequence ID" value="OWT60327.1"/>
    <property type="molecule type" value="Genomic_DNA"/>
</dbReference>
<protein>
    <submittedName>
        <fullName evidence="3">Itaconyl-CoA hydratase</fullName>
    </submittedName>
</protein>
<evidence type="ECO:0000259" key="2">
    <source>
        <dbReference type="Pfam" id="PF13452"/>
    </source>
</evidence>
<feature type="region of interest" description="Disordered" evidence="1">
    <location>
        <begin position="1"/>
        <end position="20"/>
    </location>
</feature>
<evidence type="ECO:0000313" key="3">
    <source>
        <dbReference type="EMBL" id="OWT60327.1"/>
    </source>
</evidence>
<evidence type="ECO:0000313" key="4">
    <source>
        <dbReference type="Proteomes" id="UP000214603"/>
    </source>
</evidence>
<gene>
    <name evidence="3" type="ORF">CEY11_11825</name>
</gene>
<dbReference type="OrthoDB" id="7183822at2"/>